<name>A0A8J7WRW9_9ACTN</name>
<keyword evidence="3" id="KW-1185">Reference proteome</keyword>
<proteinExistence type="predicted"/>
<dbReference type="EMBL" id="JAGSXH010000051">
    <property type="protein sequence ID" value="MBS2964455.1"/>
    <property type="molecule type" value="Genomic_DNA"/>
</dbReference>
<gene>
    <name evidence="2" type="ORF">KGA66_15465</name>
</gene>
<feature type="region of interest" description="Disordered" evidence="1">
    <location>
        <begin position="30"/>
        <end position="77"/>
    </location>
</feature>
<dbReference type="Gene3D" id="3.30.2010.20">
    <property type="match status" value="1"/>
</dbReference>
<accession>A0A8J7WRW9</accession>
<dbReference type="CDD" id="cd12954">
    <property type="entry name" value="MMP_TTHA0227_like_1"/>
    <property type="match status" value="1"/>
</dbReference>
<dbReference type="Pfam" id="PF06262">
    <property type="entry name" value="Zincin_1"/>
    <property type="match status" value="1"/>
</dbReference>
<reference evidence="2" key="1">
    <citation type="submission" date="2021-04" db="EMBL/GenBank/DDBJ databases">
        <title>Genome based classification of Actinospica acidithermotolerans sp. nov., an actinobacterium isolated from an Indonesian hot spring.</title>
        <authorList>
            <person name="Kusuma A.B."/>
            <person name="Putra K.E."/>
            <person name="Nafisah S."/>
            <person name="Loh J."/>
            <person name="Nouioui I."/>
            <person name="Goodfellow M."/>
        </authorList>
    </citation>
    <scope>NUCLEOTIDE SEQUENCE</scope>
    <source>
        <strain evidence="2">DSM 45618</strain>
    </source>
</reference>
<evidence type="ECO:0000313" key="3">
    <source>
        <dbReference type="Proteomes" id="UP000677913"/>
    </source>
</evidence>
<comment type="caution">
    <text evidence="2">The sequence shown here is derived from an EMBL/GenBank/DDBJ whole genome shotgun (WGS) entry which is preliminary data.</text>
</comment>
<evidence type="ECO:0000256" key="1">
    <source>
        <dbReference type="SAM" id="MobiDB-lite"/>
    </source>
</evidence>
<evidence type="ECO:0000313" key="2">
    <source>
        <dbReference type="EMBL" id="MBS2964455.1"/>
    </source>
</evidence>
<dbReference type="Proteomes" id="UP000677913">
    <property type="component" value="Unassembled WGS sequence"/>
</dbReference>
<dbReference type="AlphaFoldDB" id="A0A8J7WRW9"/>
<organism evidence="2 3">
    <name type="scientific">Actinocrinis puniceicyclus</name>
    <dbReference type="NCBI Taxonomy" id="977794"/>
    <lineage>
        <taxon>Bacteria</taxon>
        <taxon>Bacillati</taxon>
        <taxon>Actinomycetota</taxon>
        <taxon>Actinomycetes</taxon>
        <taxon>Catenulisporales</taxon>
        <taxon>Actinospicaceae</taxon>
        <taxon>Actinocrinis</taxon>
    </lineage>
</organism>
<dbReference type="InterPro" id="IPR010428">
    <property type="entry name" value="Zincin_1"/>
</dbReference>
<protein>
    <submittedName>
        <fullName evidence="2">Metallopeptidase family protein</fullName>
    </submittedName>
</protein>
<dbReference type="InterPro" id="IPR038555">
    <property type="entry name" value="Zincin_1_sf"/>
</dbReference>
<sequence>MRECIAATPGAARRHASRSAAHLCCGPASATRAGARDTLDSVQSSAEPRSGRPPRPGRRRGRDRRGRGLRGPLAPPEIPLSLTRAEQFDELVLDAVERLERRWPQLSGVEFAVEEVPPPGAELWSDEPVPLGRVVRARRDAPARIVLYRRPLEVRAPARADLGPLVHDIVVEQVADLLGLDPEIIDPE</sequence>
<feature type="compositionally biased region" description="Basic residues" evidence="1">
    <location>
        <begin position="55"/>
        <end position="68"/>
    </location>
</feature>
<dbReference type="SUPFAM" id="SSF55486">
    <property type="entry name" value="Metalloproteases ('zincins'), catalytic domain"/>
    <property type="match status" value="1"/>
</dbReference>